<evidence type="ECO:0000313" key="9">
    <source>
        <dbReference type="EMBL" id="ELW48718.1"/>
    </source>
</evidence>
<keyword evidence="6 7" id="KW-0456">Lyase</keyword>
<keyword evidence="4 7" id="KW-0479">Metal-binding</keyword>
<comment type="similarity">
    <text evidence="2 7">Belongs to the alpha-carbonic anhydrase family.</text>
</comment>
<sequence length="454" mass="51554">MPAIMSQFLVLEISINTSVTEAACSGFRLLQVIWKLSEFQVEDGSAQQPEGHSSSIFMQMAVAKFPDSEVHTREALQPLYLHLQNPEPDPCPQESSTPVLVETLANKQQNKAKILTSSFGQLLKEEDCLWAEKQTSLSRPTRVLVLTHRCCHRAIVFSGSQLVFSRDTLHRPGACLTLEKEISIVHPLWERVDLVPGGDRQSPINIRWRDSVYDPGLKPLTISYDPTTCLHIWNNGYSFLVEFEDSADKSVIEGGPLEHNYRLKQFHFHWGAIDAWGSEHTVDSKCYPAELHLVHWNAVRFESFEDAALEENGLAVIGVFLKLGKHHKELQKLVDTLPSIKHKDALVEFGSFDPSCLMPTCPDYWTYSGSLTTPPLSESVTWIIKKQPVEVDHDQLEQFRTLLFTSEGEKEKRMVDNFRPLQPLMNRTVRSSFRHDYVLNVQAKPKPATNQVTP</sequence>
<dbReference type="EMBL" id="KB321027">
    <property type="protein sequence ID" value="ELW48718.1"/>
    <property type="molecule type" value="Genomic_DNA"/>
</dbReference>
<comment type="catalytic activity">
    <reaction evidence="7">
        <text>hydrogencarbonate + H(+) = CO2 + H2O</text>
        <dbReference type="Rhea" id="RHEA:10748"/>
        <dbReference type="ChEBI" id="CHEBI:15377"/>
        <dbReference type="ChEBI" id="CHEBI:15378"/>
        <dbReference type="ChEBI" id="CHEBI:16526"/>
        <dbReference type="ChEBI" id="CHEBI:17544"/>
        <dbReference type="EC" id="4.2.1.1"/>
    </reaction>
</comment>
<dbReference type="GO" id="GO:0004089">
    <property type="term" value="F:carbonate dehydratase activity"/>
    <property type="evidence" value="ECO:0007669"/>
    <property type="project" value="UniProtKB-UniRule"/>
</dbReference>
<dbReference type="GO" id="GO:0005739">
    <property type="term" value="C:mitochondrion"/>
    <property type="evidence" value="ECO:0007669"/>
    <property type="project" value="TreeGrafter"/>
</dbReference>
<dbReference type="Gene3D" id="3.10.200.10">
    <property type="entry name" value="Alpha carbonic anhydrase"/>
    <property type="match status" value="1"/>
</dbReference>
<evidence type="ECO:0000256" key="1">
    <source>
        <dbReference type="ARBA" id="ARBA00001947"/>
    </source>
</evidence>
<dbReference type="PROSITE" id="PS00162">
    <property type="entry name" value="ALPHA_CA_1"/>
    <property type="match status" value="1"/>
</dbReference>
<dbReference type="SUPFAM" id="SSF51069">
    <property type="entry name" value="Carbonic anhydrase"/>
    <property type="match status" value="1"/>
</dbReference>
<accession>L9JEC8</accession>
<name>L9JEC8_TUPCH</name>
<evidence type="ECO:0000256" key="4">
    <source>
        <dbReference type="ARBA" id="ARBA00022723"/>
    </source>
</evidence>
<comment type="cofactor">
    <cofactor evidence="1 7">
        <name>Zn(2+)</name>
        <dbReference type="ChEBI" id="CHEBI:29105"/>
    </cofactor>
</comment>
<dbReference type="FunCoup" id="L9JEC8">
    <property type="interactions" value="701"/>
</dbReference>
<reference evidence="10" key="2">
    <citation type="journal article" date="2013" name="Nat. Commun.">
        <title>Genome of the Chinese tree shrew.</title>
        <authorList>
            <person name="Fan Y."/>
            <person name="Huang Z.Y."/>
            <person name="Cao C.C."/>
            <person name="Chen C.S."/>
            <person name="Chen Y.X."/>
            <person name="Fan D.D."/>
            <person name="He J."/>
            <person name="Hou H.L."/>
            <person name="Hu L."/>
            <person name="Hu X.T."/>
            <person name="Jiang X.T."/>
            <person name="Lai R."/>
            <person name="Lang Y.S."/>
            <person name="Liang B."/>
            <person name="Liao S.G."/>
            <person name="Mu D."/>
            <person name="Ma Y.Y."/>
            <person name="Niu Y.Y."/>
            <person name="Sun X.Q."/>
            <person name="Xia J.Q."/>
            <person name="Xiao J."/>
            <person name="Xiong Z.Q."/>
            <person name="Xu L."/>
            <person name="Yang L."/>
            <person name="Zhang Y."/>
            <person name="Zhao W."/>
            <person name="Zhao X.D."/>
            <person name="Zheng Y.T."/>
            <person name="Zhou J.M."/>
            <person name="Zhu Y.B."/>
            <person name="Zhang G.J."/>
            <person name="Wang J."/>
            <person name="Yao Y.G."/>
        </authorList>
    </citation>
    <scope>NUCLEOTIDE SEQUENCE [LARGE SCALE GENOMIC DNA]</scope>
</reference>
<dbReference type="InterPro" id="IPR023561">
    <property type="entry name" value="Carbonic_anhydrase_a-class"/>
</dbReference>
<dbReference type="GO" id="GO:0008270">
    <property type="term" value="F:zinc ion binding"/>
    <property type="evidence" value="ECO:0007669"/>
    <property type="project" value="UniProtKB-UniRule"/>
</dbReference>
<dbReference type="SMART" id="SM01057">
    <property type="entry name" value="Carb_anhydrase"/>
    <property type="match status" value="1"/>
</dbReference>
<dbReference type="EC" id="4.2.1.1" evidence="3 7"/>
<proteinExistence type="inferred from homology"/>
<organism evidence="9 10">
    <name type="scientific">Tupaia chinensis</name>
    <name type="common">Chinese tree shrew</name>
    <name type="synonym">Tupaia belangeri chinensis</name>
    <dbReference type="NCBI Taxonomy" id="246437"/>
    <lineage>
        <taxon>Eukaryota</taxon>
        <taxon>Metazoa</taxon>
        <taxon>Chordata</taxon>
        <taxon>Craniata</taxon>
        <taxon>Vertebrata</taxon>
        <taxon>Euteleostomi</taxon>
        <taxon>Mammalia</taxon>
        <taxon>Eutheria</taxon>
        <taxon>Euarchontoglires</taxon>
        <taxon>Scandentia</taxon>
        <taxon>Tupaiidae</taxon>
        <taxon>Tupaia</taxon>
    </lineage>
</organism>
<evidence type="ECO:0000259" key="8">
    <source>
        <dbReference type="PROSITE" id="PS51144"/>
    </source>
</evidence>
<dbReference type="PANTHER" id="PTHR18952">
    <property type="entry name" value="CARBONIC ANHYDRASE"/>
    <property type="match status" value="1"/>
</dbReference>
<dbReference type="InterPro" id="IPR036398">
    <property type="entry name" value="CA_dom_sf"/>
</dbReference>
<dbReference type="Proteomes" id="UP000011518">
    <property type="component" value="Unassembled WGS sequence"/>
</dbReference>
<gene>
    <name evidence="9" type="ORF">TREES_T100005612</name>
</gene>
<reference evidence="10" key="1">
    <citation type="submission" date="2012-07" db="EMBL/GenBank/DDBJ databases">
        <title>Genome of the Chinese tree shrew, a rising model animal genetically related to primates.</title>
        <authorList>
            <person name="Zhang G."/>
            <person name="Fan Y."/>
            <person name="Yao Y."/>
            <person name="Huang Z."/>
        </authorList>
    </citation>
    <scope>NUCLEOTIDE SEQUENCE [LARGE SCALE GENOMIC DNA]</scope>
</reference>
<evidence type="ECO:0000256" key="5">
    <source>
        <dbReference type="ARBA" id="ARBA00022833"/>
    </source>
</evidence>
<dbReference type="FunFam" id="3.10.200.10:FF:000001">
    <property type="entry name" value="Carbonic anhydrase 2"/>
    <property type="match status" value="1"/>
</dbReference>
<evidence type="ECO:0000256" key="3">
    <source>
        <dbReference type="ARBA" id="ARBA00012925"/>
    </source>
</evidence>
<dbReference type="eggNOG" id="KOG0382">
    <property type="taxonomic scope" value="Eukaryota"/>
</dbReference>
<evidence type="ECO:0000256" key="6">
    <source>
        <dbReference type="ARBA" id="ARBA00023239"/>
    </source>
</evidence>
<evidence type="ECO:0000256" key="2">
    <source>
        <dbReference type="ARBA" id="ARBA00010718"/>
    </source>
</evidence>
<dbReference type="InterPro" id="IPR001148">
    <property type="entry name" value="CA_dom"/>
</dbReference>
<keyword evidence="5 7" id="KW-0862">Zinc</keyword>
<comment type="function">
    <text evidence="7">Reversible hydration of carbon dioxide.</text>
</comment>
<dbReference type="InterPro" id="IPR018338">
    <property type="entry name" value="Carbonic_anhydrase_a-class_CS"/>
</dbReference>
<dbReference type="InParanoid" id="L9JEC8"/>
<keyword evidence="10" id="KW-1185">Reference proteome</keyword>
<dbReference type="PANTHER" id="PTHR18952:SF25">
    <property type="entry name" value="CARBONIC ANHYDRASE 5B, MITOCHONDRIAL-RELATED"/>
    <property type="match status" value="1"/>
</dbReference>
<dbReference type="STRING" id="246437.L9JEC8"/>
<evidence type="ECO:0000256" key="7">
    <source>
        <dbReference type="RuleBase" id="RU367011"/>
    </source>
</evidence>
<dbReference type="PROSITE" id="PS51144">
    <property type="entry name" value="ALPHA_CA_2"/>
    <property type="match status" value="1"/>
</dbReference>
<protein>
    <recommendedName>
        <fullName evidence="3 7">Carbonic anhydrase</fullName>
        <ecNumber evidence="3 7">4.2.1.1</ecNumber>
    </recommendedName>
</protein>
<dbReference type="Pfam" id="PF00194">
    <property type="entry name" value="Carb_anhydrase"/>
    <property type="match status" value="1"/>
</dbReference>
<dbReference type="AlphaFoldDB" id="L9JEC8"/>
<feature type="domain" description="Alpha-carbonic anhydrase" evidence="8">
    <location>
        <begin position="180"/>
        <end position="433"/>
    </location>
</feature>
<evidence type="ECO:0000313" key="10">
    <source>
        <dbReference type="Proteomes" id="UP000011518"/>
    </source>
</evidence>